<evidence type="ECO:0000256" key="4">
    <source>
        <dbReference type="ARBA" id="ARBA00022989"/>
    </source>
</evidence>
<keyword evidence="7 9" id="KW-0675">Receptor</keyword>
<comment type="similarity">
    <text evidence="9">Belongs to the G-protein coupled receptor 1 family.</text>
</comment>
<keyword evidence="8 9" id="KW-0807">Transducer</keyword>
<gene>
    <name evidence="12" type="ORF">UY3_01729</name>
</gene>
<evidence type="ECO:0000256" key="5">
    <source>
        <dbReference type="ARBA" id="ARBA00023040"/>
    </source>
</evidence>
<evidence type="ECO:0000256" key="9">
    <source>
        <dbReference type="RuleBase" id="RU000688"/>
    </source>
</evidence>
<feature type="transmembrane region" description="Helical" evidence="10">
    <location>
        <begin position="488"/>
        <end position="512"/>
    </location>
</feature>
<feature type="transmembrane region" description="Helical" evidence="10">
    <location>
        <begin position="242"/>
        <end position="261"/>
    </location>
</feature>
<feature type="transmembrane region" description="Helical" evidence="10">
    <location>
        <begin position="197"/>
        <end position="221"/>
    </location>
</feature>
<comment type="function">
    <text evidence="1">Odorant receptor.</text>
</comment>
<dbReference type="InterPro" id="IPR000276">
    <property type="entry name" value="GPCR_Rhodpsn"/>
</dbReference>
<comment type="subcellular location">
    <subcellularLocation>
        <location evidence="2">Membrane</location>
        <topology evidence="2">Multi-pass membrane protein</topology>
    </subcellularLocation>
</comment>
<keyword evidence="3 9" id="KW-0812">Transmembrane</keyword>
<dbReference type="InterPro" id="IPR017452">
    <property type="entry name" value="GPCR_Rhodpsn_7TM"/>
</dbReference>
<keyword evidence="13" id="KW-1185">Reference proteome</keyword>
<organism evidence="12 13">
    <name type="scientific">Chelonia mydas</name>
    <name type="common">Green sea-turtle</name>
    <name type="synonym">Chelonia agassizi</name>
    <dbReference type="NCBI Taxonomy" id="8469"/>
    <lineage>
        <taxon>Eukaryota</taxon>
        <taxon>Metazoa</taxon>
        <taxon>Chordata</taxon>
        <taxon>Craniata</taxon>
        <taxon>Vertebrata</taxon>
        <taxon>Euteleostomi</taxon>
        <taxon>Archelosauria</taxon>
        <taxon>Testudinata</taxon>
        <taxon>Testudines</taxon>
        <taxon>Cryptodira</taxon>
        <taxon>Durocryptodira</taxon>
        <taxon>Americhelydia</taxon>
        <taxon>Chelonioidea</taxon>
        <taxon>Cheloniidae</taxon>
        <taxon>Chelonia</taxon>
    </lineage>
</organism>
<evidence type="ECO:0000259" key="11">
    <source>
        <dbReference type="PROSITE" id="PS50262"/>
    </source>
</evidence>
<dbReference type="PANTHER" id="PTHR48018">
    <property type="entry name" value="OLFACTORY RECEPTOR"/>
    <property type="match status" value="1"/>
</dbReference>
<sequence length="656" mass="74753">MERGNHSEATEFILSGLTDHLELQVPLFVVFLLIYGITLLGNGGMILLIMIDPQLHTPMYFFLRNLSFCDLCYSSIISPKMLLNFLDEKKSISYTACAVQMYLFYVFSDVECLLLAVMAYDRYVAICNPLLYTVTMSRQLCNQLVAGVYFVGVVDSMIYACFTFQLSFCNSNIINHFFCDIPPLLALSCSDTHINEIVMFTLACCIIVSSFLTVLLSYVYITSTILQIRSAKGRRKAFSTCTFHLTTVVLLFGTLLFMYLRPTSSYSMDTDKVASVFYTLVIPMLNPLIYSLRNTENVSLIFHHNLGAVTRIDSRPPEPEDHEQFPARPRAHLKECAFYRTPGMSSCEHLALWTKPFPEWIRSPEGRHKAFSTCTFHLTSVVLYFGTLFFMYLRPTSSYSMDPDKVTSVFYTLLIPMLNPLIYSLRNTEKRLNLALMTLRFDPQSIFAPRTTDIECLLLAVMAYDRYVAICNPLLYTVTMSRQLCKQLVAGVYAVGLVDSMIYACFTFRLSFCSSNIINHFYCDIPPLLALSCSDTRINEIVMFTLVCCIILSSFVTVLLSYVYITSTILQIRSAKGRRKAFSTCTFHLTTVVLLFGTLLFMYLRPTSSYSMNTDKVASVFYTVVIPLLNPLIYSLRNKEVKNALRKAMNKLLTNY</sequence>
<feature type="transmembrane region" description="Helical" evidence="10">
    <location>
        <begin position="408"/>
        <end position="425"/>
    </location>
</feature>
<feature type="transmembrane region" description="Helical" evidence="10">
    <location>
        <begin position="27"/>
        <end position="49"/>
    </location>
</feature>
<dbReference type="EMBL" id="KB500291">
    <property type="protein sequence ID" value="EMP41035.1"/>
    <property type="molecule type" value="Genomic_DNA"/>
</dbReference>
<evidence type="ECO:0000313" key="12">
    <source>
        <dbReference type="EMBL" id="EMP41035.1"/>
    </source>
</evidence>
<dbReference type="PROSITE" id="PS00237">
    <property type="entry name" value="G_PROTEIN_RECEP_F1_1"/>
    <property type="match status" value="1"/>
</dbReference>
<evidence type="ECO:0000256" key="2">
    <source>
        <dbReference type="ARBA" id="ARBA00004141"/>
    </source>
</evidence>
<dbReference type="eggNOG" id="ENOG502RF13">
    <property type="taxonomic scope" value="Eukaryota"/>
</dbReference>
<evidence type="ECO:0000256" key="7">
    <source>
        <dbReference type="ARBA" id="ARBA00023170"/>
    </source>
</evidence>
<evidence type="ECO:0000256" key="10">
    <source>
        <dbReference type="SAM" id="Phobius"/>
    </source>
</evidence>
<evidence type="ECO:0000256" key="1">
    <source>
        <dbReference type="ARBA" id="ARBA00002936"/>
    </source>
</evidence>
<dbReference type="FunFam" id="1.20.1070.10:FF:000003">
    <property type="entry name" value="Olfactory receptor"/>
    <property type="match status" value="2"/>
</dbReference>
<dbReference type="InterPro" id="IPR000725">
    <property type="entry name" value="Olfact_rcpt"/>
</dbReference>
<keyword evidence="6 10" id="KW-0472">Membrane</keyword>
<dbReference type="PRINTS" id="PR00245">
    <property type="entry name" value="OLFACTORYR"/>
</dbReference>
<dbReference type="GO" id="GO:0004984">
    <property type="term" value="F:olfactory receptor activity"/>
    <property type="evidence" value="ECO:0007669"/>
    <property type="project" value="InterPro"/>
</dbReference>
<dbReference type="GO" id="GO:0016020">
    <property type="term" value="C:membrane"/>
    <property type="evidence" value="ECO:0007669"/>
    <property type="project" value="UniProtKB-SubCell"/>
</dbReference>
<reference evidence="13" key="1">
    <citation type="journal article" date="2013" name="Nat. Genet.">
        <title>The draft genomes of soft-shell turtle and green sea turtle yield insights into the development and evolution of the turtle-specific body plan.</title>
        <authorList>
            <person name="Wang Z."/>
            <person name="Pascual-Anaya J."/>
            <person name="Zadissa A."/>
            <person name="Li W."/>
            <person name="Niimura Y."/>
            <person name="Huang Z."/>
            <person name="Li C."/>
            <person name="White S."/>
            <person name="Xiong Z."/>
            <person name="Fang D."/>
            <person name="Wang B."/>
            <person name="Ming Y."/>
            <person name="Chen Y."/>
            <person name="Zheng Y."/>
            <person name="Kuraku S."/>
            <person name="Pignatelli M."/>
            <person name="Herrero J."/>
            <person name="Beal K."/>
            <person name="Nozawa M."/>
            <person name="Li Q."/>
            <person name="Wang J."/>
            <person name="Zhang H."/>
            <person name="Yu L."/>
            <person name="Shigenobu S."/>
            <person name="Wang J."/>
            <person name="Liu J."/>
            <person name="Flicek P."/>
            <person name="Searle S."/>
            <person name="Wang J."/>
            <person name="Kuratani S."/>
            <person name="Yin Y."/>
            <person name="Aken B."/>
            <person name="Zhang G."/>
            <person name="Irie N."/>
        </authorList>
    </citation>
    <scope>NUCLEOTIDE SEQUENCE [LARGE SCALE GENOMIC DNA]</scope>
</reference>
<feature type="transmembrane region" description="Helical" evidence="10">
    <location>
        <begin position="273"/>
        <end position="292"/>
    </location>
</feature>
<dbReference type="AlphaFoldDB" id="M7BYT6"/>
<feature type="transmembrane region" description="Helical" evidence="10">
    <location>
        <begin position="102"/>
        <end position="123"/>
    </location>
</feature>
<feature type="transmembrane region" description="Helical" evidence="10">
    <location>
        <begin position="586"/>
        <end position="605"/>
    </location>
</feature>
<evidence type="ECO:0000256" key="8">
    <source>
        <dbReference type="ARBA" id="ARBA00023224"/>
    </source>
</evidence>
<proteinExistence type="inferred from homology"/>
<feature type="transmembrane region" description="Helical" evidence="10">
    <location>
        <begin position="144"/>
        <end position="168"/>
    </location>
</feature>
<dbReference type="Pfam" id="PF13853">
    <property type="entry name" value="7tm_4"/>
    <property type="match status" value="3"/>
</dbReference>
<feature type="domain" description="G-protein coupled receptors family 1 profile" evidence="11">
    <location>
        <begin position="41"/>
        <end position="290"/>
    </location>
</feature>
<dbReference type="PROSITE" id="PS50262">
    <property type="entry name" value="G_PROTEIN_RECEP_F1_2"/>
    <property type="match status" value="2"/>
</dbReference>
<dbReference type="CDD" id="cd15230">
    <property type="entry name" value="7tmA_OR5-like"/>
    <property type="match status" value="1"/>
</dbReference>
<dbReference type="SUPFAM" id="SSF81321">
    <property type="entry name" value="Family A G protein-coupled receptor-like"/>
    <property type="match status" value="3"/>
</dbReference>
<name>M7BYT6_CHEMY</name>
<feature type="transmembrane region" description="Helical" evidence="10">
    <location>
        <begin position="541"/>
        <end position="565"/>
    </location>
</feature>
<feature type="domain" description="G-protein coupled receptors family 1 profile" evidence="11">
    <location>
        <begin position="457"/>
        <end position="634"/>
    </location>
</feature>
<feature type="transmembrane region" description="Helical" evidence="10">
    <location>
        <begin position="370"/>
        <end position="393"/>
    </location>
</feature>
<dbReference type="GO" id="GO:0004930">
    <property type="term" value="F:G protein-coupled receptor activity"/>
    <property type="evidence" value="ECO:0007669"/>
    <property type="project" value="UniProtKB-KW"/>
</dbReference>
<evidence type="ECO:0000256" key="3">
    <source>
        <dbReference type="ARBA" id="ARBA00022692"/>
    </source>
</evidence>
<evidence type="ECO:0000256" key="6">
    <source>
        <dbReference type="ARBA" id="ARBA00023136"/>
    </source>
</evidence>
<keyword evidence="4 10" id="KW-1133">Transmembrane helix</keyword>
<feature type="transmembrane region" description="Helical" evidence="10">
    <location>
        <begin position="617"/>
        <end position="636"/>
    </location>
</feature>
<dbReference type="Gene3D" id="1.20.1070.10">
    <property type="entry name" value="Rhodopsin 7-helix transmembrane proteins"/>
    <property type="match status" value="3"/>
</dbReference>
<keyword evidence="5 9" id="KW-0297">G-protein coupled receptor</keyword>
<evidence type="ECO:0000313" key="13">
    <source>
        <dbReference type="Proteomes" id="UP000031443"/>
    </source>
</evidence>
<feature type="transmembrane region" description="Helical" evidence="10">
    <location>
        <begin position="61"/>
        <end position="82"/>
    </location>
</feature>
<protein>
    <recommendedName>
        <fullName evidence="11">G-protein coupled receptors family 1 profile domain-containing protein</fullName>
    </recommendedName>
</protein>
<dbReference type="Proteomes" id="UP000031443">
    <property type="component" value="Unassembled WGS sequence"/>
</dbReference>
<accession>M7BYT6</accession>
<dbReference type="PRINTS" id="PR00237">
    <property type="entry name" value="GPCRRHODOPSN"/>
</dbReference>